<evidence type="ECO:0000256" key="2">
    <source>
        <dbReference type="ARBA" id="ARBA00022448"/>
    </source>
</evidence>
<dbReference type="Gene3D" id="1.10.3720.10">
    <property type="entry name" value="MetI-like"/>
    <property type="match status" value="1"/>
</dbReference>
<evidence type="ECO:0000259" key="8">
    <source>
        <dbReference type="PROSITE" id="PS50928"/>
    </source>
</evidence>
<keyword evidence="2 7" id="KW-0813">Transport</keyword>
<proteinExistence type="inferred from homology"/>
<keyword evidence="5 7" id="KW-1133">Transmembrane helix</keyword>
<feature type="transmembrane region" description="Helical" evidence="7">
    <location>
        <begin position="81"/>
        <end position="100"/>
    </location>
</feature>
<feature type="transmembrane region" description="Helical" evidence="7">
    <location>
        <begin position="27"/>
        <end position="47"/>
    </location>
</feature>
<comment type="caution">
    <text evidence="9">The sequence shown here is derived from an EMBL/GenBank/DDBJ whole genome shotgun (WGS) entry which is preliminary data.</text>
</comment>
<feature type="transmembrane region" description="Helical" evidence="7">
    <location>
        <begin position="230"/>
        <end position="251"/>
    </location>
</feature>
<feature type="transmembrane region" description="Helical" evidence="7">
    <location>
        <begin position="141"/>
        <end position="160"/>
    </location>
</feature>
<evidence type="ECO:0000313" key="9">
    <source>
        <dbReference type="EMBL" id="MCG2622982.1"/>
    </source>
</evidence>
<gene>
    <name evidence="9" type="ORF">LVY72_13855</name>
</gene>
<sequence>MATQMARYGQIGSRVTTLARYGREGTGLAVIAAALGLWELSSVTGLLPGSAFPSMSATLPALATLLGSAGFWQAFGLTLGSWALGVLIAAAAAIPAGMLLGRIRFLYRSTRLAVDFLSTIPSVAMIPVIVLLFGATMEMKLVLIVYGAFWPILVQTAYGVRDTDRVLLDTARSYSLSRLTAAVFILVPTALPYVVTGLRISAVIGLLLGVSGEVLGSAPGLGLEMNMAQSGGDLPVTYAYVILIGLIGIAVDRGLNQVSRRVLYWHPSVRGAAT</sequence>
<keyword evidence="4 7" id="KW-0812">Transmembrane</keyword>
<dbReference type="CDD" id="cd06261">
    <property type="entry name" value="TM_PBP2"/>
    <property type="match status" value="1"/>
</dbReference>
<organism evidence="9 10">
    <name type="scientific">Arthrobacter hankyongi</name>
    <dbReference type="NCBI Taxonomy" id="2904801"/>
    <lineage>
        <taxon>Bacteria</taxon>
        <taxon>Bacillati</taxon>
        <taxon>Actinomycetota</taxon>
        <taxon>Actinomycetes</taxon>
        <taxon>Micrococcales</taxon>
        <taxon>Micrococcaceae</taxon>
        <taxon>Arthrobacter</taxon>
    </lineage>
</organism>
<name>A0ABS9L8I1_9MICC</name>
<evidence type="ECO:0000256" key="3">
    <source>
        <dbReference type="ARBA" id="ARBA00022475"/>
    </source>
</evidence>
<dbReference type="PANTHER" id="PTHR30151:SF38">
    <property type="entry name" value="ALIPHATIC SULFONATES TRANSPORT PERMEASE PROTEIN SSUC-RELATED"/>
    <property type="match status" value="1"/>
</dbReference>
<evidence type="ECO:0000313" key="10">
    <source>
        <dbReference type="Proteomes" id="UP001165368"/>
    </source>
</evidence>
<dbReference type="InterPro" id="IPR035906">
    <property type="entry name" value="MetI-like_sf"/>
</dbReference>
<feature type="transmembrane region" description="Helical" evidence="7">
    <location>
        <begin position="59"/>
        <end position="75"/>
    </location>
</feature>
<dbReference type="SUPFAM" id="SSF161098">
    <property type="entry name" value="MetI-like"/>
    <property type="match status" value="1"/>
</dbReference>
<dbReference type="InterPro" id="IPR000515">
    <property type="entry name" value="MetI-like"/>
</dbReference>
<evidence type="ECO:0000256" key="1">
    <source>
        <dbReference type="ARBA" id="ARBA00004651"/>
    </source>
</evidence>
<evidence type="ECO:0000256" key="4">
    <source>
        <dbReference type="ARBA" id="ARBA00022692"/>
    </source>
</evidence>
<dbReference type="EMBL" id="JAKLTQ010000010">
    <property type="protein sequence ID" value="MCG2622982.1"/>
    <property type="molecule type" value="Genomic_DNA"/>
</dbReference>
<keyword evidence="3" id="KW-1003">Cell membrane</keyword>
<dbReference type="Pfam" id="PF00528">
    <property type="entry name" value="BPD_transp_1"/>
    <property type="match status" value="1"/>
</dbReference>
<keyword evidence="6 7" id="KW-0472">Membrane</keyword>
<dbReference type="Proteomes" id="UP001165368">
    <property type="component" value="Unassembled WGS sequence"/>
</dbReference>
<dbReference type="PROSITE" id="PS50928">
    <property type="entry name" value="ABC_TM1"/>
    <property type="match status" value="1"/>
</dbReference>
<feature type="transmembrane region" description="Helical" evidence="7">
    <location>
        <begin position="112"/>
        <end position="135"/>
    </location>
</feature>
<comment type="similarity">
    <text evidence="7">Belongs to the binding-protein-dependent transport system permease family.</text>
</comment>
<feature type="domain" description="ABC transmembrane type-1" evidence="8">
    <location>
        <begin position="75"/>
        <end position="255"/>
    </location>
</feature>
<dbReference type="PANTHER" id="PTHR30151">
    <property type="entry name" value="ALKANE SULFONATE ABC TRANSPORTER-RELATED, MEMBRANE SUBUNIT"/>
    <property type="match status" value="1"/>
</dbReference>
<comment type="subcellular location">
    <subcellularLocation>
        <location evidence="1 7">Cell membrane</location>
        <topology evidence="1 7">Multi-pass membrane protein</topology>
    </subcellularLocation>
</comment>
<evidence type="ECO:0000256" key="5">
    <source>
        <dbReference type="ARBA" id="ARBA00022989"/>
    </source>
</evidence>
<dbReference type="RefSeq" id="WP_237821838.1">
    <property type="nucleotide sequence ID" value="NZ_JAKLTQ010000010.1"/>
</dbReference>
<protein>
    <submittedName>
        <fullName evidence="9">ABC transporter permease subunit</fullName>
    </submittedName>
</protein>
<reference evidence="9" key="1">
    <citation type="submission" date="2022-01" db="EMBL/GenBank/DDBJ databases">
        <authorList>
            <person name="Jo J.-H."/>
            <person name="Im W.-T."/>
        </authorList>
    </citation>
    <scope>NUCLEOTIDE SEQUENCE</scope>
    <source>
        <strain evidence="9">I2-34</strain>
    </source>
</reference>
<keyword evidence="10" id="KW-1185">Reference proteome</keyword>
<evidence type="ECO:0000256" key="6">
    <source>
        <dbReference type="ARBA" id="ARBA00023136"/>
    </source>
</evidence>
<evidence type="ECO:0000256" key="7">
    <source>
        <dbReference type="RuleBase" id="RU363032"/>
    </source>
</evidence>
<feature type="transmembrane region" description="Helical" evidence="7">
    <location>
        <begin position="181"/>
        <end position="210"/>
    </location>
</feature>
<accession>A0ABS9L8I1</accession>